<organism evidence="7 8">
    <name type="scientific">Wickerhamiella sorbophila</name>
    <dbReference type="NCBI Taxonomy" id="45607"/>
    <lineage>
        <taxon>Eukaryota</taxon>
        <taxon>Fungi</taxon>
        <taxon>Dikarya</taxon>
        <taxon>Ascomycota</taxon>
        <taxon>Saccharomycotina</taxon>
        <taxon>Dipodascomycetes</taxon>
        <taxon>Dipodascales</taxon>
        <taxon>Trichomonascaceae</taxon>
        <taxon>Wickerhamiella</taxon>
    </lineage>
</organism>
<dbReference type="InterPro" id="IPR039776">
    <property type="entry name" value="Pds5"/>
</dbReference>
<dbReference type="Gene3D" id="1.25.10.10">
    <property type="entry name" value="Leucine-rich Repeat Variant"/>
    <property type="match status" value="1"/>
</dbReference>
<proteinExistence type="predicted"/>
<dbReference type="GO" id="GO:0005634">
    <property type="term" value="C:nucleus"/>
    <property type="evidence" value="ECO:0007669"/>
    <property type="project" value="UniProtKB-SubCell"/>
</dbReference>
<dbReference type="EMBL" id="NDIQ01000001">
    <property type="protein sequence ID" value="PRT53692.1"/>
    <property type="molecule type" value="Genomic_DNA"/>
</dbReference>
<gene>
    <name evidence="7" type="ORF">B9G98_01312</name>
</gene>
<keyword evidence="4" id="KW-0539">Nucleus</keyword>
<keyword evidence="5" id="KW-0131">Cell cycle</keyword>
<dbReference type="GO" id="GO:0000785">
    <property type="term" value="C:chromatin"/>
    <property type="evidence" value="ECO:0007669"/>
    <property type="project" value="TreeGrafter"/>
</dbReference>
<keyword evidence="8" id="KW-1185">Reference proteome</keyword>
<keyword evidence="3" id="KW-0498">Mitosis</keyword>
<dbReference type="GO" id="GO:0006281">
    <property type="term" value="P:DNA repair"/>
    <property type="evidence" value="ECO:0007669"/>
    <property type="project" value="TreeGrafter"/>
</dbReference>
<comment type="caution">
    <text evidence="7">The sequence shown here is derived from an EMBL/GenBank/DDBJ whole genome shotgun (WGS) entry which is preliminary data.</text>
</comment>
<evidence type="ECO:0000313" key="7">
    <source>
        <dbReference type="EMBL" id="PRT53692.1"/>
    </source>
</evidence>
<dbReference type="GO" id="GO:0051301">
    <property type="term" value="P:cell division"/>
    <property type="evidence" value="ECO:0007669"/>
    <property type="project" value="UniProtKB-KW"/>
</dbReference>
<name>A0A2T0FFB9_9ASCO</name>
<keyword evidence="2" id="KW-0132">Cell division</keyword>
<reference evidence="7 8" key="1">
    <citation type="submission" date="2017-04" db="EMBL/GenBank/DDBJ databases">
        <title>Genome sequencing of [Candida] sorbophila.</title>
        <authorList>
            <person name="Ahn J.O."/>
        </authorList>
    </citation>
    <scope>NUCLEOTIDE SEQUENCE [LARGE SCALE GENOMIC DNA]</scope>
    <source>
        <strain evidence="7 8">DS02</strain>
    </source>
</reference>
<evidence type="ECO:0000313" key="8">
    <source>
        <dbReference type="Proteomes" id="UP000238350"/>
    </source>
</evidence>
<evidence type="ECO:0000256" key="1">
    <source>
        <dbReference type="ARBA" id="ARBA00004123"/>
    </source>
</evidence>
<dbReference type="GeneID" id="36515061"/>
<dbReference type="InterPro" id="IPR016024">
    <property type="entry name" value="ARM-type_fold"/>
</dbReference>
<dbReference type="AlphaFoldDB" id="A0A2T0FFB9"/>
<sequence>MDFQEAFSKLKNLQQLESPDEVRDLRPHRVRTGILDPTQLAYAALCQIELLRLYAPNLPWSGRDLDGAFTTFSEAIDLLHSASDQPDIVSAVTELLSKMTGLQIAGCIEELPHPEKFVVDTFDAAYRAAHTPNISSRARYLICQLLSQIVDEMEYEIPDDAVCLFLDQFNGEAASLSREIAQNCPRVEERVKKYFLALLDDTEANDRFDQAAELAKGVIEHSFPVFELSLPLFVQRLEMLLPEARAMAVKVIGWTLVSHPAIHDLEFHRWVKRSLDASANVRVAWVRVAANCLSRSSLEIDYTDVWNSFFGCLNDSDSKVRAAAAGAVALFVNLADPPKSLEQMLVPRLRDKSVTVQSKALDAALDLYNVSSCTWVPKAVLNMVYVYNQKSLDLLWGLTLEMCDITHEPSYKVARSVVTTLSYLDSKAAKAFSAVYRNHVAIAKALSHFLESEESQHDTLLEWISNRLYDSRIKVQLSQLTTEQQEVLKLALGPSPSNEVYENSQEYLPKAISPLVIRYGGYLEQNTSSFIELLDDSQLGEASASLLSEIAAGFPKTVVANADQLVKRALQNDKALCILSAIANELDGELEADDKFWQHIEEKVFSRDENLTQHAVKLIALLGPGNLLSEVTNEIMAMVLETPSASALAALNTLYMESPTTILSHSDASLIPQQLIKIIQSSGDDEVHIVAMHALVARLRAIDSRPNSYSSKAEPVLKFFRKVLDDGKAGDRISSEAAALWFKLASAYVKQTDFADVARLQPIFSVSMAASLIRELRDSHLSLIYTPLLFLDEKLFQLVEVGIPTLEKSDHDIGIMFAYLLYYVAAERVPLAVTSASIKRFCWAAVTEKTLEAAYHVASRIKQFRDVRDPPAAPDLEPTPSSKRLYAVSELAIKILDRHMRFAGLTFRATISKPMALPRKVYQSCSSAAASQLVAETEFLSELGSPEEIAEVCDDLRKRIHSLSQAHAKTKKRRSQRPATPNKNATPS</sequence>
<dbReference type="STRING" id="45607.A0A2T0FFB9"/>
<evidence type="ECO:0000256" key="4">
    <source>
        <dbReference type="ARBA" id="ARBA00023242"/>
    </source>
</evidence>
<feature type="region of interest" description="Disordered" evidence="6">
    <location>
        <begin position="963"/>
        <end position="988"/>
    </location>
</feature>
<feature type="compositionally biased region" description="Polar residues" evidence="6">
    <location>
        <begin position="977"/>
        <end position="988"/>
    </location>
</feature>
<dbReference type="GO" id="GO:0007064">
    <property type="term" value="P:mitotic sister chromatid cohesion"/>
    <property type="evidence" value="ECO:0007669"/>
    <property type="project" value="InterPro"/>
</dbReference>
<dbReference type="OrthoDB" id="200660at2759"/>
<dbReference type="SUPFAM" id="SSF48371">
    <property type="entry name" value="ARM repeat"/>
    <property type="match status" value="2"/>
</dbReference>
<dbReference type="Proteomes" id="UP000238350">
    <property type="component" value="Unassembled WGS sequence"/>
</dbReference>
<dbReference type="Pfam" id="PF20168">
    <property type="entry name" value="PDS5"/>
    <property type="match status" value="1"/>
</dbReference>
<dbReference type="RefSeq" id="XP_024663638.1">
    <property type="nucleotide sequence ID" value="XM_024807870.1"/>
</dbReference>
<evidence type="ECO:0000256" key="5">
    <source>
        <dbReference type="ARBA" id="ARBA00023306"/>
    </source>
</evidence>
<dbReference type="InterPro" id="IPR011989">
    <property type="entry name" value="ARM-like"/>
</dbReference>
<evidence type="ECO:0000256" key="2">
    <source>
        <dbReference type="ARBA" id="ARBA00022618"/>
    </source>
</evidence>
<protein>
    <submittedName>
        <fullName evidence="7">Sister chromatid cohesion protein pds5</fullName>
    </submittedName>
</protein>
<evidence type="ECO:0000256" key="6">
    <source>
        <dbReference type="SAM" id="MobiDB-lite"/>
    </source>
</evidence>
<comment type="subcellular location">
    <subcellularLocation>
        <location evidence="1">Nucleus</location>
    </subcellularLocation>
</comment>
<dbReference type="PANTHER" id="PTHR12663:SF0">
    <property type="entry name" value="PRECOCIOUS DISSOCIATION OF SISTERS 5, ISOFORM A"/>
    <property type="match status" value="1"/>
</dbReference>
<evidence type="ECO:0000256" key="3">
    <source>
        <dbReference type="ARBA" id="ARBA00022776"/>
    </source>
</evidence>
<dbReference type="PANTHER" id="PTHR12663">
    <property type="entry name" value="ANDROGEN INDUCED INHIBITOR OF PROLIFERATION AS3 / PDS5-RELATED"/>
    <property type="match status" value="1"/>
</dbReference>
<accession>A0A2T0FFB9</accession>